<feature type="signal peptide" evidence="1">
    <location>
        <begin position="1"/>
        <end position="21"/>
    </location>
</feature>
<evidence type="ECO:0000256" key="1">
    <source>
        <dbReference type="SAM" id="SignalP"/>
    </source>
</evidence>
<dbReference type="EMBL" id="CP144098">
    <property type="protein sequence ID" value="WWC85570.1"/>
    <property type="molecule type" value="Genomic_DNA"/>
</dbReference>
<evidence type="ECO:0000313" key="3">
    <source>
        <dbReference type="Proteomes" id="UP001355207"/>
    </source>
</evidence>
<keyword evidence="1" id="KW-0732">Signal</keyword>
<dbReference type="RefSeq" id="XP_066072333.1">
    <property type="nucleotide sequence ID" value="XM_066216236.1"/>
</dbReference>
<proteinExistence type="predicted"/>
<keyword evidence="3" id="KW-1185">Reference proteome</keyword>
<organism evidence="2 3">
    <name type="scientific">Kwoniella dendrophila CBS 6074</name>
    <dbReference type="NCBI Taxonomy" id="1295534"/>
    <lineage>
        <taxon>Eukaryota</taxon>
        <taxon>Fungi</taxon>
        <taxon>Dikarya</taxon>
        <taxon>Basidiomycota</taxon>
        <taxon>Agaricomycotina</taxon>
        <taxon>Tremellomycetes</taxon>
        <taxon>Tremellales</taxon>
        <taxon>Cryptococcaceae</taxon>
        <taxon>Kwoniella</taxon>
    </lineage>
</organism>
<dbReference type="GeneID" id="91091106"/>
<dbReference type="PANTHER" id="PTHR38049:SF2">
    <property type="entry name" value="RICIN B LECTIN DOMAIN-CONTAINING PROTEIN"/>
    <property type="match status" value="1"/>
</dbReference>
<name>A0AAX4JJJ8_9TREE</name>
<protein>
    <submittedName>
        <fullName evidence="2">Uncharacterized protein</fullName>
    </submittedName>
</protein>
<gene>
    <name evidence="2" type="ORF">L201_000434</name>
</gene>
<reference evidence="2 3" key="1">
    <citation type="submission" date="2024-01" db="EMBL/GenBank/DDBJ databases">
        <title>Comparative genomics of Cryptococcus and Kwoniella reveals pathogenesis evolution and contrasting modes of karyotype evolution via chromosome fusion or intercentromeric recombination.</title>
        <authorList>
            <person name="Coelho M.A."/>
            <person name="David-Palma M."/>
            <person name="Shea T."/>
            <person name="Bowers K."/>
            <person name="McGinley-Smith S."/>
            <person name="Mohammad A.W."/>
            <person name="Gnirke A."/>
            <person name="Yurkov A.M."/>
            <person name="Nowrousian M."/>
            <person name="Sun S."/>
            <person name="Cuomo C.A."/>
            <person name="Heitman J."/>
        </authorList>
    </citation>
    <scope>NUCLEOTIDE SEQUENCE [LARGE SCALE GENOMIC DNA]</scope>
    <source>
        <strain evidence="2 3">CBS 6074</strain>
    </source>
</reference>
<sequence>MVLGILSAVAACPAIIGTTEAVRHGQKAQAKEAHRGQKVNLVVGLPTPVAGYSEKFEGALVVLKNNKVYIQHSGSPLPPYSVHPFAGYYLPYPSNQNKWAGAGYKGEGLVSTINEENHLNWLYIDRNTYELKYGIRKDAEENYTGPWDCTSIDKRLTFEGWEGFIAVQENPDLDLWSIYFDRQDDGLSSPGKIGDYHESTGKQIRMLEIQLIRKERPKNFEMACEERIERIRAIRGEQREQEESSLQGEEE</sequence>
<evidence type="ECO:0000313" key="2">
    <source>
        <dbReference type="EMBL" id="WWC85570.1"/>
    </source>
</evidence>
<dbReference type="PANTHER" id="PTHR38049">
    <property type="entry name" value="RICIN B LECTIN DOMAIN-CONTAINING PROTEIN"/>
    <property type="match status" value="1"/>
</dbReference>
<accession>A0AAX4JJJ8</accession>
<dbReference type="AlphaFoldDB" id="A0AAX4JJJ8"/>
<feature type="chain" id="PRO_5043971338" evidence="1">
    <location>
        <begin position="22"/>
        <end position="251"/>
    </location>
</feature>
<dbReference type="Proteomes" id="UP001355207">
    <property type="component" value="Chromosome 1"/>
</dbReference>